<keyword evidence="4" id="KW-0347">Helicase</keyword>
<dbReference type="InterPro" id="IPR014001">
    <property type="entry name" value="Helicase_ATP-bd"/>
</dbReference>
<dbReference type="Pfam" id="PF00271">
    <property type="entry name" value="Helicase_C"/>
    <property type="match status" value="1"/>
</dbReference>
<dbReference type="PANTHER" id="PTHR41313:SF1">
    <property type="entry name" value="DNA METHYLASE ADENINE-SPECIFIC DOMAIN-CONTAINING PROTEIN"/>
    <property type="match status" value="1"/>
</dbReference>
<dbReference type="Gene3D" id="3.40.50.150">
    <property type="entry name" value="Vaccinia Virus protein VP39"/>
    <property type="match status" value="1"/>
</dbReference>
<proteinExistence type="predicted"/>
<sequence>MQYNSQQQLTHNLAAIRIALNLQPGTSLSEQERQALELYNGFGGIKAILFPEGSLKQWEELHASKEDQRLYPQIMELHQLLKDKLSETEYHSAIESLRNSILTSFYTPVFVPDILFKAVNETGIAVERFYEPSSGHGIFIRSALHAFHSIKTVTAIEKDLLTGKILAALQQDENKTVDVQIKGFEETDKAENNRYDLISSNIPFGNFKVHDPSIKDPAIKSRIHNYFFAKGLTKLRDGGLLAFLSTDAFLNSPSNKAVREHLFQQADFISVCRMPDNMMKANANTEAPTHLLIVQKNNSKDELSQEEQLLINTVEQHNQFGTFSVNHYLNLHPELLLGNKLKAGKNQYGKAYEELIQTGEVSTITEQFAAILSTDLEKRFRKDLFEQKIEQSAKVKPKLTLLPAPENKSDKGSFQLGLFDTPGKTNGNNASAYINNLDKTVVDSKTASIINIIRTEEEPSHDTIVLLTARSHSFKQYVYKLYSNTKELQFPANWMNAAAMQHELKNLQDTLAAYDHAYRNHGEQAFHVSFSNEDALTELKDLNPLYIEGTLFVHKGQVGYASFSASNSQYAVFIPAVNSKKDIAFFEQYTALRDGYISLMNSEVKSLTEKEQLRIGLSEQYDQLIRSWGILNSSANRQRILRDDAFGLTMLSSLERKESDRFVKSDVLTQSLIVAKEVYRTDNPNEALAKCLSDKGVVDLEFIAAATDSTEEESIAALSQKIYFNPIVQEWETADAFLSGNVVDKLKQLKTIAEQYPENTYISASLTALQKVQPERIPFALLDFNLGERWIPFELYERYASSLVELPASVHYFPSTDTFKVSISGGNAKTNQEYAVTTRSGKTTYASTLFEHALENTTPFYTYPVELGEKTIRVPDNEAIQLAHQKIESIRNGFTGWLQNLSTEEKQALEERYNHLFNCYQLREYDGSHLQFPSLNKAKLGIDDLYSSQKNSVWRILQNRGALIDHEVGLGKTLTMVVASHELKRLQIANKPMIVALKANVRQITETYKKAYPKARILAPGEQDFTPSKRLRLFHEIKNNQWDCIILTHDQFAKIPQSPEIMRQIFQSELDNIQKDLATLKDMGGEISRSMLKGLEIRKTNLTVKLQAVVQAIEEKKDTGISFAELGVDHLFVDESHKFKNLTFTTRHDRVAGLGNKEGSQKALNMLFAVRTLQEKQQRDLCVTFLSGTPISNSLTEMYLLFKYLRPNEMKRQHIENFDAWAAVFARKTVDFEFSVTNEIIAKERFRHFIKVPELALFYNEITDYKTAKHIQLDKPELDEQLVNIRPTPEQQLFIQQLMQFAKTGDGTLIGRPKLTDEEDKGRMLLATNYAKKMSIDMRLINDETYSDHPDNKVNVCARRLAAIYHDTTSIKATQIVFSDIGTPKPDEFNVYDALKEKLVRDHQVARDHISFIHDWSDSRRPELFRKMNNGEIRILIGSTEKAGTGLNVQQRVVAMHHLDIPWKPSELEQRNGRGARQGNQIAKAYNGNKVQSYIYAVEQSLDNYKFNLLKNKQTFISQMKNAELNVRTIDEGAMDEKSGMNFSEYIAILSGDTTLLEKSKLEKKIAVLESLRHAHHKEQLHAGFKLDQLKEEKKNVLHIAEHLATDAAHYHKVLQFEKDGSKSNPILLEEKSSSDPEVIGRHFIQLYIAWKPADPLTDEQHIGSLYGFDLYIRRQKEAFEENGLFQYSYSNVFYAMRNETGIKYNWNQGHLNIDNPKLAARYFLNAIDRVDALAEKYNKQLKELDNNIPQFERLRTKPFEQEQELATLKLDVQRLEREITIKIQKNMTAAGQELPEKEKTEKAKIINMKEKQEIKLPLLKKESDKKKSKRISL</sequence>
<reference evidence="4 5" key="1">
    <citation type="journal article" date="2015" name="Stand. Genomic Sci.">
        <title>Genomic Encyclopedia of Bacterial and Archaeal Type Strains, Phase III: the genomes of soil and plant-associated and newly described type strains.</title>
        <authorList>
            <person name="Whitman W.B."/>
            <person name="Woyke T."/>
            <person name="Klenk H.P."/>
            <person name="Zhou Y."/>
            <person name="Lilburn T.G."/>
            <person name="Beck B.J."/>
            <person name="De Vos P."/>
            <person name="Vandamme P."/>
            <person name="Eisen J.A."/>
            <person name="Garrity G."/>
            <person name="Hugenholtz P."/>
            <person name="Kyrpides N.C."/>
        </authorList>
    </citation>
    <scope>NUCLEOTIDE SEQUENCE [LARGE SCALE GENOMIC DNA]</scope>
    <source>
        <strain evidence="4 5">CGMCC 1.7271</strain>
    </source>
</reference>
<dbReference type="PROSITE" id="PS51192">
    <property type="entry name" value="HELICASE_ATP_BIND_1"/>
    <property type="match status" value="1"/>
</dbReference>
<dbReference type="Proteomes" id="UP000316167">
    <property type="component" value="Unassembled WGS sequence"/>
</dbReference>
<dbReference type="InterPro" id="IPR052933">
    <property type="entry name" value="DNA_Protect_Modify"/>
</dbReference>
<organism evidence="4 5">
    <name type="scientific">Lacibacter cauensis</name>
    <dbReference type="NCBI Taxonomy" id="510947"/>
    <lineage>
        <taxon>Bacteria</taxon>
        <taxon>Pseudomonadati</taxon>
        <taxon>Bacteroidota</taxon>
        <taxon>Chitinophagia</taxon>
        <taxon>Chitinophagales</taxon>
        <taxon>Chitinophagaceae</taxon>
        <taxon>Lacibacter</taxon>
    </lineage>
</organism>
<dbReference type="SMART" id="SM00490">
    <property type="entry name" value="HELICc"/>
    <property type="match status" value="1"/>
</dbReference>
<keyword evidence="1" id="KW-0175">Coiled coil</keyword>
<evidence type="ECO:0000313" key="5">
    <source>
        <dbReference type="Proteomes" id="UP000316167"/>
    </source>
</evidence>
<gene>
    <name evidence="4" type="ORF">IQ13_3435</name>
</gene>
<feature type="domain" description="Helicase ATP-binding" evidence="2">
    <location>
        <begin position="953"/>
        <end position="1208"/>
    </location>
</feature>
<dbReference type="Gene3D" id="3.40.50.300">
    <property type="entry name" value="P-loop containing nucleotide triphosphate hydrolases"/>
    <property type="match status" value="2"/>
</dbReference>
<dbReference type="PANTHER" id="PTHR41313">
    <property type="entry name" value="ADENINE-SPECIFIC METHYLTRANSFERASE"/>
    <property type="match status" value="1"/>
</dbReference>
<feature type="domain" description="Helicase C-terminal" evidence="3">
    <location>
        <begin position="1366"/>
        <end position="1528"/>
    </location>
</feature>
<dbReference type="SUPFAM" id="SSF53335">
    <property type="entry name" value="S-adenosyl-L-methionine-dependent methyltransferases"/>
    <property type="match status" value="1"/>
</dbReference>
<feature type="coiled-coil region" evidence="1">
    <location>
        <begin position="1728"/>
        <end position="1786"/>
    </location>
</feature>
<dbReference type="EMBL" id="VLLE01000006">
    <property type="protein sequence ID" value="TWI79043.1"/>
    <property type="molecule type" value="Genomic_DNA"/>
</dbReference>
<dbReference type="SMART" id="SM00487">
    <property type="entry name" value="DEXDc"/>
    <property type="match status" value="1"/>
</dbReference>
<dbReference type="OrthoDB" id="9815272at2"/>
<dbReference type="InterPro" id="IPR029063">
    <property type="entry name" value="SAM-dependent_MTases_sf"/>
</dbReference>
<comment type="caution">
    <text evidence="4">The sequence shown here is derived from an EMBL/GenBank/DDBJ whole genome shotgun (WGS) entry which is preliminary data.</text>
</comment>
<keyword evidence="4" id="KW-0067">ATP-binding</keyword>
<dbReference type="GO" id="GO:0004386">
    <property type="term" value="F:helicase activity"/>
    <property type="evidence" value="ECO:0007669"/>
    <property type="project" value="UniProtKB-KW"/>
</dbReference>
<evidence type="ECO:0000256" key="1">
    <source>
        <dbReference type="SAM" id="Coils"/>
    </source>
</evidence>
<evidence type="ECO:0000313" key="4">
    <source>
        <dbReference type="EMBL" id="TWI79043.1"/>
    </source>
</evidence>
<protein>
    <submittedName>
        <fullName evidence="4">Helicase-like protein</fullName>
    </submittedName>
</protein>
<evidence type="ECO:0000259" key="2">
    <source>
        <dbReference type="PROSITE" id="PS51192"/>
    </source>
</evidence>
<name>A0A562SCY0_9BACT</name>
<keyword evidence="5" id="KW-1185">Reference proteome</keyword>
<dbReference type="InterPro" id="IPR001650">
    <property type="entry name" value="Helicase_C-like"/>
</dbReference>
<dbReference type="PRINTS" id="PR00507">
    <property type="entry name" value="N12N6MTFRASE"/>
</dbReference>
<dbReference type="InterPro" id="IPR027417">
    <property type="entry name" value="P-loop_NTPase"/>
</dbReference>
<dbReference type="RefSeq" id="WP_144887831.1">
    <property type="nucleotide sequence ID" value="NZ_VLLE01000006.1"/>
</dbReference>
<keyword evidence="4" id="KW-0547">Nucleotide-binding</keyword>
<evidence type="ECO:0000259" key="3">
    <source>
        <dbReference type="PROSITE" id="PS51194"/>
    </source>
</evidence>
<dbReference type="PROSITE" id="PS51194">
    <property type="entry name" value="HELICASE_CTER"/>
    <property type="match status" value="1"/>
</dbReference>
<keyword evidence="4" id="KW-0378">Hydrolase</keyword>
<accession>A0A562SCY0</accession>
<dbReference type="SUPFAM" id="SSF52540">
    <property type="entry name" value="P-loop containing nucleoside triphosphate hydrolases"/>
    <property type="match status" value="2"/>
</dbReference>